<evidence type="ECO:0000313" key="3">
    <source>
        <dbReference type="Proteomes" id="UP000479293"/>
    </source>
</evidence>
<proteinExistence type="predicted"/>
<feature type="signal peptide" evidence="1">
    <location>
        <begin position="1"/>
        <end position="26"/>
    </location>
</feature>
<evidence type="ECO:0000313" key="2">
    <source>
        <dbReference type="EMBL" id="MPR35838.1"/>
    </source>
</evidence>
<evidence type="ECO:0008006" key="4">
    <source>
        <dbReference type="Google" id="ProtNLM"/>
    </source>
</evidence>
<accession>A0A7C9BES2</accession>
<dbReference type="AlphaFoldDB" id="A0A7C9BES2"/>
<keyword evidence="1" id="KW-0732">Signal</keyword>
<gene>
    <name evidence="2" type="ORF">GBK04_21420</name>
</gene>
<reference evidence="2 3" key="1">
    <citation type="submission" date="2019-10" db="EMBL/GenBank/DDBJ databases">
        <title>Draft Genome Sequence of Cytophagaceae sp. SJW1-29.</title>
        <authorList>
            <person name="Choi A."/>
        </authorList>
    </citation>
    <scope>NUCLEOTIDE SEQUENCE [LARGE SCALE GENOMIC DNA]</scope>
    <source>
        <strain evidence="2 3">SJW1-29</strain>
    </source>
</reference>
<keyword evidence="3" id="KW-1185">Reference proteome</keyword>
<dbReference type="EMBL" id="WHLY01000002">
    <property type="protein sequence ID" value="MPR35838.1"/>
    <property type="molecule type" value="Genomic_DNA"/>
</dbReference>
<name>A0A7C9BES2_9BACT</name>
<evidence type="ECO:0000256" key="1">
    <source>
        <dbReference type="SAM" id="SignalP"/>
    </source>
</evidence>
<protein>
    <recommendedName>
        <fullName evidence="4">CUB domain-containing protein</fullName>
    </recommendedName>
</protein>
<organism evidence="2 3">
    <name type="scientific">Salmonirosea aquatica</name>
    <dbReference type="NCBI Taxonomy" id="2654236"/>
    <lineage>
        <taxon>Bacteria</taxon>
        <taxon>Pseudomonadati</taxon>
        <taxon>Bacteroidota</taxon>
        <taxon>Cytophagia</taxon>
        <taxon>Cytophagales</taxon>
        <taxon>Spirosomataceae</taxon>
        <taxon>Salmonirosea</taxon>
    </lineage>
</organism>
<dbReference type="RefSeq" id="WP_152763223.1">
    <property type="nucleotide sequence ID" value="NZ_WHLY01000002.1"/>
</dbReference>
<sequence length="306" mass="32343">MKRNLTSSLFALLLIMILQPGCNVNSVDRNPNEKNAQKSDKNARTLSCGGYFDGSYSGNGYYIYPSIALDFSGACNGGTVSVSFSAEDVPNRFTIRDQNSNVVVQSGLNQGHNGYIGSASNSGPWGGPFSGGGSETVTFIYDSSKSYTLNVETSTSGVTDHWTSTVGCTTNCPIVDPVVCGVPCGQYFDGNYGGSGFYIYPAIALSFPGVCNGKIVFIAVFAEDVPNRFTVRDQFGTAVAQSGQGQGHNGFIGTTSDYGPWGSPFSTGAGQETLSFVYDSSKTYTLNVETSTSSVTDHWSANKSCN</sequence>
<dbReference type="Proteomes" id="UP000479293">
    <property type="component" value="Unassembled WGS sequence"/>
</dbReference>
<feature type="chain" id="PRO_5028893115" description="CUB domain-containing protein" evidence="1">
    <location>
        <begin position="27"/>
        <end position="306"/>
    </location>
</feature>
<comment type="caution">
    <text evidence="2">The sequence shown here is derived from an EMBL/GenBank/DDBJ whole genome shotgun (WGS) entry which is preliminary data.</text>
</comment>